<gene>
    <name evidence="1" type="ORF">K0M31_012398</name>
</gene>
<name>A0AA40FKD1_9HYME</name>
<organism evidence="1 2">
    <name type="scientific">Melipona bicolor</name>
    <dbReference type="NCBI Taxonomy" id="60889"/>
    <lineage>
        <taxon>Eukaryota</taxon>
        <taxon>Metazoa</taxon>
        <taxon>Ecdysozoa</taxon>
        <taxon>Arthropoda</taxon>
        <taxon>Hexapoda</taxon>
        <taxon>Insecta</taxon>
        <taxon>Pterygota</taxon>
        <taxon>Neoptera</taxon>
        <taxon>Endopterygota</taxon>
        <taxon>Hymenoptera</taxon>
        <taxon>Apocrita</taxon>
        <taxon>Aculeata</taxon>
        <taxon>Apoidea</taxon>
        <taxon>Anthophila</taxon>
        <taxon>Apidae</taxon>
        <taxon>Melipona</taxon>
    </lineage>
</organism>
<keyword evidence="2" id="KW-1185">Reference proteome</keyword>
<reference evidence="1" key="1">
    <citation type="submission" date="2021-10" db="EMBL/GenBank/DDBJ databases">
        <title>Melipona bicolor Genome sequencing and assembly.</title>
        <authorList>
            <person name="Araujo N.S."/>
            <person name="Arias M.C."/>
        </authorList>
    </citation>
    <scope>NUCLEOTIDE SEQUENCE</scope>
    <source>
        <strain evidence="1">USP_2M_L1-L4_2017</strain>
        <tissue evidence="1">Whole body</tissue>
    </source>
</reference>
<dbReference type="AlphaFoldDB" id="A0AA40FKD1"/>
<dbReference type="EMBL" id="JAHYIQ010000031">
    <property type="protein sequence ID" value="KAK1120417.1"/>
    <property type="molecule type" value="Genomic_DNA"/>
</dbReference>
<evidence type="ECO:0000313" key="1">
    <source>
        <dbReference type="EMBL" id="KAK1120417.1"/>
    </source>
</evidence>
<protein>
    <submittedName>
        <fullName evidence="1">Uncharacterized protein</fullName>
    </submittedName>
</protein>
<comment type="caution">
    <text evidence="1">The sequence shown here is derived from an EMBL/GenBank/DDBJ whole genome shotgun (WGS) entry which is preliminary data.</text>
</comment>
<sequence length="108" mass="12199">MLECAHNDFWLAPRIVFSKTNRLIGPIDETGPPRFHRSFLQSDLSLATHGPGGSRTRGTDVRTYRLKEREKMERIGWVDSSHARELLNAEALCMVGVKEEIAVDGYVS</sequence>
<evidence type="ECO:0000313" key="2">
    <source>
        <dbReference type="Proteomes" id="UP001177670"/>
    </source>
</evidence>
<accession>A0AA40FKD1</accession>
<dbReference type="Proteomes" id="UP001177670">
    <property type="component" value="Unassembled WGS sequence"/>
</dbReference>
<proteinExistence type="predicted"/>